<reference evidence="11 12" key="1">
    <citation type="journal article" date="2022" name="Allergy">
        <title>Genome assembly and annotation of Periplaneta americana reveal a comprehensive cockroach allergen profile.</title>
        <authorList>
            <person name="Wang L."/>
            <person name="Xiong Q."/>
            <person name="Saelim N."/>
            <person name="Wang L."/>
            <person name="Nong W."/>
            <person name="Wan A.T."/>
            <person name="Shi M."/>
            <person name="Liu X."/>
            <person name="Cao Q."/>
            <person name="Hui J.H.L."/>
            <person name="Sookrung N."/>
            <person name="Leung T.F."/>
            <person name="Tungtrongchitr A."/>
            <person name="Tsui S.K.W."/>
        </authorList>
    </citation>
    <scope>NUCLEOTIDE SEQUENCE [LARGE SCALE GENOMIC DNA]</scope>
    <source>
        <strain evidence="11">PWHHKU_190912</strain>
    </source>
</reference>
<keyword evidence="8" id="KW-0863">Zinc-finger</keyword>
<gene>
    <name evidence="11" type="ORF">ANN_27558</name>
</gene>
<feature type="region of interest" description="Disordered" evidence="9">
    <location>
        <begin position="349"/>
        <end position="370"/>
    </location>
</feature>
<keyword evidence="5" id="KW-0805">Transcription regulation</keyword>
<evidence type="ECO:0000256" key="1">
    <source>
        <dbReference type="ARBA" id="ARBA00004123"/>
    </source>
</evidence>
<evidence type="ECO:0000256" key="3">
    <source>
        <dbReference type="ARBA" id="ARBA00022737"/>
    </source>
</evidence>
<dbReference type="PANTHER" id="PTHR24399:SF23">
    <property type="entry name" value="C2H2-TYPE DOMAIN-CONTAINING PROTEIN"/>
    <property type="match status" value="1"/>
</dbReference>
<feature type="domain" description="C2H2-type" evidence="10">
    <location>
        <begin position="865"/>
        <end position="892"/>
    </location>
</feature>
<evidence type="ECO:0000256" key="6">
    <source>
        <dbReference type="ARBA" id="ARBA00023163"/>
    </source>
</evidence>
<feature type="domain" description="C2H2-type" evidence="10">
    <location>
        <begin position="753"/>
        <end position="780"/>
    </location>
</feature>
<dbReference type="PROSITE" id="PS50157">
    <property type="entry name" value="ZINC_FINGER_C2H2_2"/>
    <property type="match status" value="13"/>
</dbReference>
<comment type="caution">
    <text evidence="11">The sequence shown here is derived from an EMBL/GenBank/DDBJ whole genome shotgun (WGS) entry which is preliminary data.</text>
</comment>
<evidence type="ECO:0000259" key="10">
    <source>
        <dbReference type="PROSITE" id="PS50157"/>
    </source>
</evidence>
<dbReference type="PROSITE" id="PS00028">
    <property type="entry name" value="ZINC_FINGER_C2H2_1"/>
    <property type="match status" value="13"/>
</dbReference>
<feature type="domain" description="C2H2-type" evidence="10">
    <location>
        <begin position="697"/>
        <end position="724"/>
    </location>
</feature>
<dbReference type="Gene3D" id="1.10.10.60">
    <property type="entry name" value="Homeodomain-like"/>
    <property type="match status" value="1"/>
</dbReference>
<feature type="domain" description="C2H2-type" evidence="10">
    <location>
        <begin position="620"/>
        <end position="647"/>
    </location>
</feature>
<feature type="domain" description="C2H2-type" evidence="10">
    <location>
        <begin position="893"/>
        <end position="920"/>
    </location>
</feature>
<dbReference type="Pfam" id="PF09607">
    <property type="entry name" value="BrkDBD"/>
    <property type="match status" value="1"/>
</dbReference>
<dbReference type="InterPro" id="IPR018586">
    <property type="entry name" value="Brinker_DNA-bd"/>
</dbReference>
<evidence type="ECO:0000256" key="2">
    <source>
        <dbReference type="ARBA" id="ARBA00022723"/>
    </source>
</evidence>
<feature type="domain" description="C2H2-type" evidence="10">
    <location>
        <begin position="977"/>
        <end position="1004"/>
    </location>
</feature>
<feature type="domain" description="C2H2-type" evidence="10">
    <location>
        <begin position="725"/>
        <end position="752"/>
    </location>
</feature>
<evidence type="ECO:0000256" key="9">
    <source>
        <dbReference type="SAM" id="MobiDB-lite"/>
    </source>
</evidence>
<feature type="compositionally biased region" description="Acidic residues" evidence="9">
    <location>
        <begin position="349"/>
        <end position="358"/>
    </location>
</feature>
<organism evidence="11 12">
    <name type="scientific">Periplaneta americana</name>
    <name type="common">American cockroach</name>
    <name type="synonym">Blatta americana</name>
    <dbReference type="NCBI Taxonomy" id="6978"/>
    <lineage>
        <taxon>Eukaryota</taxon>
        <taxon>Metazoa</taxon>
        <taxon>Ecdysozoa</taxon>
        <taxon>Arthropoda</taxon>
        <taxon>Hexapoda</taxon>
        <taxon>Insecta</taxon>
        <taxon>Pterygota</taxon>
        <taxon>Neoptera</taxon>
        <taxon>Polyneoptera</taxon>
        <taxon>Dictyoptera</taxon>
        <taxon>Blattodea</taxon>
        <taxon>Blattoidea</taxon>
        <taxon>Blattidae</taxon>
        <taxon>Blattinae</taxon>
        <taxon>Periplaneta</taxon>
    </lineage>
</organism>
<name>A0ABQ8RW99_PERAM</name>
<dbReference type="Gene3D" id="3.30.160.60">
    <property type="entry name" value="Classic Zinc Finger"/>
    <property type="match status" value="13"/>
</dbReference>
<dbReference type="Pfam" id="PF00096">
    <property type="entry name" value="zf-C2H2"/>
    <property type="match status" value="11"/>
</dbReference>
<feature type="compositionally biased region" description="Polar residues" evidence="9">
    <location>
        <begin position="359"/>
        <end position="369"/>
    </location>
</feature>
<comment type="subcellular location">
    <subcellularLocation>
        <location evidence="1">Nucleus</location>
    </subcellularLocation>
</comment>
<evidence type="ECO:0000313" key="11">
    <source>
        <dbReference type="EMBL" id="KAJ4425932.1"/>
    </source>
</evidence>
<dbReference type="PANTHER" id="PTHR24399">
    <property type="entry name" value="ZINC FINGER AND BTB DOMAIN-CONTAINING"/>
    <property type="match status" value="1"/>
</dbReference>
<dbReference type="InterPro" id="IPR036236">
    <property type="entry name" value="Znf_C2H2_sf"/>
</dbReference>
<dbReference type="InterPro" id="IPR004875">
    <property type="entry name" value="DDE_SF_endonuclease_dom"/>
</dbReference>
<dbReference type="Proteomes" id="UP001148838">
    <property type="component" value="Unassembled WGS sequence"/>
</dbReference>
<keyword evidence="2" id="KW-0479">Metal-binding</keyword>
<feature type="domain" description="C2H2-type" evidence="10">
    <location>
        <begin position="949"/>
        <end position="976"/>
    </location>
</feature>
<feature type="domain" description="C2H2-type" evidence="10">
    <location>
        <begin position="1005"/>
        <end position="1032"/>
    </location>
</feature>
<dbReference type="Pfam" id="PF03184">
    <property type="entry name" value="DDE_1"/>
    <property type="match status" value="1"/>
</dbReference>
<evidence type="ECO:0000256" key="8">
    <source>
        <dbReference type="PROSITE-ProRule" id="PRU00042"/>
    </source>
</evidence>
<accession>A0ABQ8RW99</accession>
<protein>
    <recommendedName>
        <fullName evidence="10">C2H2-type domain-containing protein</fullName>
    </recommendedName>
</protein>
<evidence type="ECO:0000256" key="5">
    <source>
        <dbReference type="ARBA" id="ARBA00023015"/>
    </source>
</evidence>
<feature type="domain" description="C2H2-type" evidence="10">
    <location>
        <begin position="809"/>
        <end position="836"/>
    </location>
</feature>
<feature type="domain" description="C2H2-type" evidence="10">
    <location>
        <begin position="781"/>
        <end position="808"/>
    </location>
</feature>
<proteinExistence type="predicted"/>
<evidence type="ECO:0000313" key="12">
    <source>
        <dbReference type="Proteomes" id="UP001148838"/>
    </source>
</evidence>
<keyword evidence="4" id="KW-0862">Zinc</keyword>
<feature type="domain" description="C2H2-type" evidence="10">
    <location>
        <begin position="921"/>
        <end position="948"/>
    </location>
</feature>
<dbReference type="InterPro" id="IPR013087">
    <property type="entry name" value="Znf_C2H2_type"/>
</dbReference>
<dbReference type="SUPFAM" id="SSF57667">
    <property type="entry name" value="beta-beta-alpha zinc fingers"/>
    <property type="match status" value="8"/>
</dbReference>
<keyword evidence="6" id="KW-0804">Transcription</keyword>
<sequence>MSGNVERKASTSLGIRRSYDASFKLAVIRHARSTSNREAGKKFSVDESNVRRWITSEDKLKNANTTRKSFRGPKAGKYPELERRVLSFVQDKRKEGMPISRQVIQRHVIELRQRHSYSLHQIGNADETPVFWDMPSNMTVDNKGAKSISLRKTGNEKQRITVMLAVTADGGKLPPYVILKCKTMPKENLPKGLVIRCQEKGWMTTELMVDWLATVWNRRPGALLCKRAMLVSDAFKGHLTPEVKKKITALKADLVVIPGGLTSKLQVLDVVVNKPFKDHLRKQYSDWLLEGGHAFTPSGKIKKPSVSLMCEWILSSWHMILPDSIIKGFKKCCVSNALDGSEDDVLWAESDEQSDSDETNTGTGSSEVSSDIGEDAMMDVIKMEREIDTLALEGSNKTDVEEDKLQEGNVLDLQVTGIKTECTDNRSDVKSEMTFDKTHMPIDISFVKSEVEDGNALDLLMTQIKTECMDHSYDLKSEMTFEESPEPSDFPILKNEAEDGACEIHKEQDEVELQVTAEENKVFTEGNDYDRRQSLREPGCIAKEARFQSAAVQVCRLWHHCKWRPRWAGVNGRTRLVLVIYPCLVILFELTAHFLHSTGVPPCCYSITEDECLETYEKTFKCDVCGKCFFDSIELKRHTVLHKDKRLLMSDDCGKDCLEVDLVKTHSCVHTDDQTCSCDICRKKFSETIRHTGNKSFSCDVCGKMFLNSYTLKEHARVHSGEKPFSCDICGKKFSFTSNLRKHTLVHTGEKSFSCDMCGRKFLNSSSLKRHALVHTGEKAFSCDICGKKFSLLSNLKRHSLVHTGQKAFSCDICGKKFSLSGNLKEHTRVHTGVKPFCCDICGRKFSHSSALNQHALLHTGRKAFSCDICGKTFSQSASVKKHRIVHTGEKAFSCDICGKKFSESSNAKKHRILHTGVKAFACGTCGKKFLDSGHLKIHSFVHTGEKPFSCHICGKKFSQSGSLKKHSIVHTGEKAFSCDICGKEFSESSNAKKHRLVHTEVKAFACDICGKRFSRPSNAEKHRIVHTRAQGIQL</sequence>
<dbReference type="EMBL" id="JAJSOF020000041">
    <property type="protein sequence ID" value="KAJ4425932.1"/>
    <property type="molecule type" value="Genomic_DNA"/>
</dbReference>
<feature type="domain" description="C2H2-type" evidence="10">
    <location>
        <begin position="837"/>
        <end position="864"/>
    </location>
</feature>
<keyword evidence="7" id="KW-0539">Nucleus</keyword>
<evidence type="ECO:0000256" key="4">
    <source>
        <dbReference type="ARBA" id="ARBA00022833"/>
    </source>
</evidence>
<evidence type="ECO:0000256" key="7">
    <source>
        <dbReference type="ARBA" id="ARBA00023242"/>
    </source>
</evidence>
<dbReference type="SMART" id="SM00355">
    <property type="entry name" value="ZnF_C2H2"/>
    <property type="match status" value="13"/>
</dbReference>
<keyword evidence="12" id="KW-1185">Reference proteome</keyword>
<keyword evidence="3" id="KW-0677">Repeat</keyword>